<dbReference type="PROSITE" id="PS51192">
    <property type="entry name" value="HELICASE_ATP_BIND_1"/>
    <property type="match status" value="1"/>
</dbReference>
<evidence type="ECO:0000313" key="4">
    <source>
        <dbReference type="EMBL" id="QCY69058.1"/>
    </source>
</evidence>
<dbReference type="OrthoDB" id="9814088at2"/>
<protein>
    <recommendedName>
        <fullName evidence="6">Helicase</fullName>
    </recommendedName>
</protein>
<dbReference type="SUPFAM" id="SSF56024">
    <property type="entry name" value="Phospholipase D/nuclease"/>
    <property type="match status" value="1"/>
</dbReference>
<dbReference type="PROSITE" id="PS50035">
    <property type="entry name" value="PLD"/>
    <property type="match status" value="1"/>
</dbReference>
<gene>
    <name evidence="4" type="ORF">FHG64_06360</name>
</gene>
<sequence>MSKAPNINLDTQQFFLDFDSLPDPYLCWPNQEDFPINLPYPPRTVESVLLNDLSKSRSFIILTGYTSLSYLIDQFGKTDNLTEGKTIKVVLGFDPNFRGRKRYHVRPLDKEIKEYWLLKGLSILQGGSVISLISKIDKEIIKFKFFNKLHAKIYVGDSTAMIGSANFSQNGLTKQTEANLRVMIDEEKNKYDAIKTIAENYYIKANNYNELVDLLQTLIGQVDWRDALARAISEILDGGWLSEYKNLMAKLGNTKLWPTQWRGLAQAMTILQENSNVLIADPTGAGKTKLCSTIILALESWLYETGNREKANSIIVCPPLVMDKWRQEFQELSTISNNQISNGTLSNGRLKKLKIAESELKLANILAIDEAHNYLNINSKRSIAIRRNNADFKILITATPINKKLDDLLKIVELLDLDNLDDESFESFKNLKLRPDLKNPRDTEILKQFVSKFTVRRTKKSINEQIAKEPALYENALGNTCRFPTQIAKTYRTLETEKDKEIVEQINNLCLRIKGITYLKQTKKPKFKLKEEERQSYIERRLTASKFLSIYVIRHRLRSSRVALLEHIIGMEELQKWERFDCIKVAQNKIKLDEIDKLISKNRLPYIHKDFKECEWPKWMVDKNEYKKACQEERELYSRIAALVKKLSPARENGKAKELIRQLKDHEKILAFDNCVITLHYLKYKILGIKPSAKILLATGDTGKESDEVLEKFKLTSKNSQEIIALCSDKMSEGVDLQKASAVTLLDLPSVIRIVEQRFGRIDRMDTPFKEIEMYWPDDSTEFSLKGDKRLFELTDLVHDTIGSNFEVPDNLKFKHFSETEDIKHIIKEYEAYELADDSWEGINDSFQPILDLKQGDNPLISEEEYNSYKNVKASVKTGVSFLKSDKKWCFIAVRGDKAKSPKWYFIDAENKQTVFTEFQEICGLLRQHIGTKQVKVEWNDDYLEYYLNILRKKEFDLLAPKKRRALDVARHILSHKITPRNIDKYEKGIIKQLLKLFNEENKFVNLDEFASTWIKILQPYLDDKRNKSRNSRHVYNLNNLKSTAEVKRINFDKEQLQEIFENAPQYEEIDHKIASCIVGVPVKGNDICKAI</sequence>
<accession>A0A5B7X347</accession>
<feature type="domain" description="Helicase C-terminal" evidence="3">
    <location>
        <begin position="655"/>
        <end position="810"/>
    </location>
</feature>
<dbReference type="PROSITE" id="PS51194">
    <property type="entry name" value="HELICASE_CTER"/>
    <property type="match status" value="1"/>
</dbReference>
<evidence type="ECO:0008006" key="6">
    <source>
        <dbReference type="Google" id="ProtNLM"/>
    </source>
</evidence>
<dbReference type="CDD" id="cd09117">
    <property type="entry name" value="PLDc_Bfil_DEXD_like"/>
    <property type="match status" value="1"/>
</dbReference>
<name>A0A5B7X347_9FLAO</name>
<dbReference type="Gene3D" id="3.30.870.10">
    <property type="entry name" value="Endonuclease Chain A"/>
    <property type="match status" value="1"/>
</dbReference>
<dbReference type="Gene3D" id="3.40.50.300">
    <property type="entry name" value="P-loop containing nucleotide triphosphate hydrolases"/>
    <property type="match status" value="2"/>
</dbReference>
<dbReference type="SMART" id="SM00487">
    <property type="entry name" value="DEXDc"/>
    <property type="match status" value="1"/>
</dbReference>
<dbReference type="RefSeq" id="WP_139065634.1">
    <property type="nucleotide sequence ID" value="NZ_CP040812.1"/>
</dbReference>
<evidence type="ECO:0000259" key="1">
    <source>
        <dbReference type="PROSITE" id="PS50035"/>
    </source>
</evidence>
<evidence type="ECO:0000259" key="3">
    <source>
        <dbReference type="PROSITE" id="PS51194"/>
    </source>
</evidence>
<dbReference type="InterPro" id="IPR038718">
    <property type="entry name" value="SNF2-like_sf"/>
</dbReference>
<proteinExistence type="predicted"/>
<dbReference type="EMBL" id="CP040812">
    <property type="protein sequence ID" value="QCY69058.1"/>
    <property type="molecule type" value="Genomic_DNA"/>
</dbReference>
<evidence type="ECO:0000259" key="2">
    <source>
        <dbReference type="PROSITE" id="PS51192"/>
    </source>
</evidence>
<dbReference type="GO" id="GO:0003824">
    <property type="term" value="F:catalytic activity"/>
    <property type="evidence" value="ECO:0007669"/>
    <property type="project" value="InterPro"/>
</dbReference>
<keyword evidence="5" id="KW-1185">Reference proteome</keyword>
<dbReference type="InterPro" id="IPR000330">
    <property type="entry name" value="SNF2_N"/>
</dbReference>
<dbReference type="InterPro" id="IPR014001">
    <property type="entry name" value="Helicase_ATP-bd"/>
</dbReference>
<organism evidence="4 5">
    <name type="scientific">Antarcticibacterium flavum</name>
    <dbReference type="NCBI Taxonomy" id="2058175"/>
    <lineage>
        <taxon>Bacteria</taxon>
        <taxon>Pseudomonadati</taxon>
        <taxon>Bacteroidota</taxon>
        <taxon>Flavobacteriia</taxon>
        <taxon>Flavobacteriales</taxon>
        <taxon>Flavobacteriaceae</taxon>
        <taxon>Antarcticibacterium</taxon>
    </lineage>
</organism>
<dbReference type="GO" id="GO:0006793">
    <property type="term" value="P:phosphorus metabolic process"/>
    <property type="evidence" value="ECO:0007669"/>
    <property type="project" value="UniProtKB-ARBA"/>
</dbReference>
<dbReference type="Proteomes" id="UP000309016">
    <property type="component" value="Chromosome"/>
</dbReference>
<dbReference type="AlphaFoldDB" id="A0A5B7X347"/>
<dbReference type="GO" id="GO:0005524">
    <property type="term" value="F:ATP binding"/>
    <property type="evidence" value="ECO:0007669"/>
    <property type="project" value="InterPro"/>
</dbReference>
<dbReference type="SUPFAM" id="SSF52540">
    <property type="entry name" value="P-loop containing nucleoside triphosphate hydrolases"/>
    <property type="match status" value="2"/>
</dbReference>
<feature type="domain" description="PLD phosphodiesterase" evidence="1">
    <location>
        <begin position="145"/>
        <end position="171"/>
    </location>
</feature>
<dbReference type="InterPro" id="IPR001736">
    <property type="entry name" value="PLipase_D/transphosphatidylase"/>
</dbReference>
<dbReference type="Pfam" id="PF00176">
    <property type="entry name" value="SNF2-rel_dom"/>
    <property type="match status" value="1"/>
</dbReference>
<dbReference type="InterPro" id="IPR001650">
    <property type="entry name" value="Helicase_C-like"/>
</dbReference>
<evidence type="ECO:0000313" key="5">
    <source>
        <dbReference type="Proteomes" id="UP000309016"/>
    </source>
</evidence>
<reference evidence="4 5" key="1">
    <citation type="submission" date="2019-06" db="EMBL/GenBank/DDBJ databases">
        <title>Complete genome sequence of Antarcticibacterium flavum KCTC 52984T from an Antarctic marine sediment.</title>
        <authorList>
            <person name="Lee Y.M."/>
            <person name="Shin S.C."/>
        </authorList>
    </citation>
    <scope>NUCLEOTIDE SEQUENCE [LARGE SCALE GENOMIC DNA]</scope>
    <source>
        <strain evidence="4 5">KCTC 52984</strain>
    </source>
</reference>
<dbReference type="Gene3D" id="3.40.50.10810">
    <property type="entry name" value="Tandem AAA-ATPase domain"/>
    <property type="match status" value="2"/>
</dbReference>
<dbReference type="PANTHER" id="PTHR10799">
    <property type="entry name" value="SNF2/RAD54 HELICASE FAMILY"/>
    <property type="match status" value="1"/>
</dbReference>
<dbReference type="InterPro" id="IPR027417">
    <property type="entry name" value="P-loop_NTPase"/>
</dbReference>
<dbReference type="KEGG" id="afla:FHG64_06360"/>
<dbReference type="Pfam" id="PF00271">
    <property type="entry name" value="Helicase_C"/>
    <property type="match status" value="1"/>
</dbReference>
<feature type="domain" description="Helicase ATP-binding" evidence="2">
    <location>
        <begin position="268"/>
        <end position="418"/>
    </location>
</feature>